<evidence type="ECO:0000313" key="2">
    <source>
        <dbReference type="Proteomes" id="UP000316008"/>
    </source>
</evidence>
<name>A0A556MRE1_9FLAO</name>
<dbReference type="AlphaFoldDB" id="A0A556MRE1"/>
<keyword evidence="2" id="KW-1185">Reference proteome</keyword>
<dbReference type="Proteomes" id="UP000316008">
    <property type="component" value="Unassembled WGS sequence"/>
</dbReference>
<reference evidence="1 2" key="1">
    <citation type="submission" date="2019-07" db="EMBL/GenBank/DDBJ databases">
        <authorList>
            <person name="Huq M.A."/>
        </authorList>
    </citation>
    <scope>NUCLEOTIDE SEQUENCE [LARGE SCALE GENOMIC DNA]</scope>
    <source>
        <strain evidence="1 2">MAH-3</strain>
    </source>
</reference>
<protein>
    <recommendedName>
        <fullName evidence="3">3-oxoacyl-ACP synthase</fullName>
    </recommendedName>
</protein>
<evidence type="ECO:0000313" key="1">
    <source>
        <dbReference type="EMBL" id="TSJ42349.1"/>
    </source>
</evidence>
<comment type="caution">
    <text evidence="1">The sequence shown here is derived from an EMBL/GenBank/DDBJ whole genome shotgun (WGS) entry which is preliminary data.</text>
</comment>
<dbReference type="RefSeq" id="WP_144333304.1">
    <property type="nucleotide sequence ID" value="NZ_VLPL01000005.1"/>
</dbReference>
<sequence>MDKRTLFQLLTAGISEKITSLQADIADLQKGMTEDSKSSAGDKFETAREMAQQELVKLSKQLNEQHRLKSLLANQPIEHTLQVQPGSLVQTNKGLFLIGIPIGNNFFEGKKLTGIGLGAPLGQLLLHKKKADQVFFNNQQFIIEEIY</sequence>
<proteinExistence type="predicted"/>
<dbReference type="OrthoDB" id="667380at2"/>
<dbReference type="EMBL" id="VLPL01000005">
    <property type="protein sequence ID" value="TSJ42349.1"/>
    <property type="molecule type" value="Genomic_DNA"/>
</dbReference>
<evidence type="ECO:0008006" key="3">
    <source>
        <dbReference type="Google" id="ProtNLM"/>
    </source>
</evidence>
<gene>
    <name evidence="1" type="ORF">FO442_11315</name>
</gene>
<organism evidence="1 2">
    <name type="scientific">Fluviicola chungangensis</name>
    <dbReference type="NCBI Taxonomy" id="2597671"/>
    <lineage>
        <taxon>Bacteria</taxon>
        <taxon>Pseudomonadati</taxon>
        <taxon>Bacteroidota</taxon>
        <taxon>Flavobacteriia</taxon>
        <taxon>Flavobacteriales</taxon>
        <taxon>Crocinitomicaceae</taxon>
        <taxon>Fluviicola</taxon>
    </lineage>
</organism>
<accession>A0A556MRE1</accession>